<sequence>MSIFVQFSDNVRRRRDKRNERVRGEEAAKVIAEERERASQLLAEAGVELDDGNYPRASTVAREGLAVEMGTILFEVNEFLNKKGR</sequence>
<accession>A0A9Q4ZIR0</accession>
<dbReference type="EMBL" id="WVBC01000002">
    <property type="protein sequence ID" value="NKT77286.1"/>
    <property type="molecule type" value="Genomic_DNA"/>
</dbReference>
<comment type="caution">
    <text evidence="1">The sequence shown here is derived from an EMBL/GenBank/DDBJ whole genome shotgun (WGS) entry which is preliminary data.</text>
</comment>
<dbReference type="AlphaFoldDB" id="A0A9Q4ZIR0"/>
<dbReference type="Proteomes" id="UP000603463">
    <property type="component" value="Unassembled WGS sequence"/>
</dbReference>
<protein>
    <submittedName>
        <fullName evidence="1">Uncharacterized protein</fullName>
    </submittedName>
</protein>
<organism evidence="1 2">
    <name type="scientific">Rhodococcus hoagii</name>
    <name type="common">Corynebacterium equii</name>
    <dbReference type="NCBI Taxonomy" id="43767"/>
    <lineage>
        <taxon>Bacteria</taxon>
        <taxon>Bacillati</taxon>
        <taxon>Actinomycetota</taxon>
        <taxon>Actinomycetes</taxon>
        <taxon>Mycobacteriales</taxon>
        <taxon>Nocardiaceae</taxon>
        <taxon>Prescottella</taxon>
    </lineage>
</organism>
<reference evidence="1" key="1">
    <citation type="journal article" date="2020" name="Environ. Microbiol.">
        <title>The novel and transferable erm(51) gene confers Macrolides, Lincosamides, and Streptogramins B (MLSB) resistance to clonal Rhodococcus equi in the environment.</title>
        <authorList>
            <person name="Huber L."/>
            <person name="Giguere S."/>
            <person name="Slovis N.M."/>
            <person name="Alvarez-Narvaez S."/>
            <person name="Hart K.A."/>
            <person name="Greiter M."/>
            <person name="Morris E.R.A."/>
            <person name="Cohen N.D."/>
        </authorList>
    </citation>
    <scope>NUCLEOTIDE SEQUENCE</scope>
    <source>
        <strain evidence="1">Lh_116_1</strain>
    </source>
</reference>
<name>A0A9Q4ZIR0_RHOHA</name>
<proteinExistence type="predicted"/>
<evidence type="ECO:0000313" key="2">
    <source>
        <dbReference type="Proteomes" id="UP000603463"/>
    </source>
</evidence>
<evidence type="ECO:0000313" key="1">
    <source>
        <dbReference type="EMBL" id="NKT77286.1"/>
    </source>
</evidence>
<gene>
    <name evidence="1" type="ORF">GS882_03535</name>
</gene>